<keyword evidence="2" id="KW-0560">Oxidoreductase</keyword>
<dbReference type="EMBL" id="SSTD01015891">
    <property type="protein sequence ID" value="TYK02035.1"/>
    <property type="molecule type" value="Genomic_DNA"/>
</dbReference>
<sequence length="329" mass="38317">MDRYICGLIDGLPKSTSFEVIFVVVDRMSKYAHFMALKHPYMAKSVVELFEKEIVRLHGYSRSIVSDRDRVFVSNFRNELFKLAGTELHRSPAYHPQNNGQTEVVNRGAVYGRLPPPLLYFGDMETSNSTLDQQLKDRDIALGTLKEHLCIAQEKMKKQADLKRRAVEFQVDDMVFLKLIPYRQLSLTTTFHPVFHVSHLKRALGDHTQVQQLDSYLTENHEWMTQSDEVYGYKKNSNTKDWEVLISWKGLPPHEATWEDCNDFKHQFSDFHLEDKVDLEEESNVKPPILFTYNRRNNRRNKGKLAQDMLVRDVEETSERGNYSGGPNS</sequence>
<dbReference type="PANTHER" id="PTHR35046:SF18">
    <property type="entry name" value="RNA-DIRECTED DNA POLYMERASE"/>
    <property type="match status" value="1"/>
</dbReference>
<dbReference type="InterPro" id="IPR036397">
    <property type="entry name" value="RNaseH_sf"/>
</dbReference>
<keyword evidence="2" id="KW-0575">Peroxidase</keyword>
<dbReference type="InterPro" id="IPR012337">
    <property type="entry name" value="RNaseH-like_sf"/>
</dbReference>
<feature type="domain" description="Integrase catalytic" evidence="1">
    <location>
        <begin position="1"/>
        <end position="107"/>
    </location>
</feature>
<protein>
    <submittedName>
        <fullName evidence="2">Peroxidase 64</fullName>
    </submittedName>
</protein>
<dbReference type="InterPro" id="IPR016197">
    <property type="entry name" value="Chromo-like_dom_sf"/>
</dbReference>
<dbReference type="GO" id="GO:0004601">
    <property type="term" value="F:peroxidase activity"/>
    <property type="evidence" value="ECO:0007669"/>
    <property type="project" value="UniProtKB-KW"/>
</dbReference>
<dbReference type="AlphaFoldDB" id="A0A5D3BS80"/>
<dbReference type="GO" id="GO:0003676">
    <property type="term" value="F:nucleic acid binding"/>
    <property type="evidence" value="ECO:0007669"/>
    <property type="project" value="InterPro"/>
</dbReference>
<dbReference type="Gene3D" id="2.40.50.40">
    <property type="match status" value="1"/>
</dbReference>
<dbReference type="SUPFAM" id="SSF54160">
    <property type="entry name" value="Chromo domain-like"/>
    <property type="match status" value="1"/>
</dbReference>
<organism evidence="2 3">
    <name type="scientific">Cucumis melo var. makuwa</name>
    <name type="common">Oriental melon</name>
    <dbReference type="NCBI Taxonomy" id="1194695"/>
    <lineage>
        <taxon>Eukaryota</taxon>
        <taxon>Viridiplantae</taxon>
        <taxon>Streptophyta</taxon>
        <taxon>Embryophyta</taxon>
        <taxon>Tracheophyta</taxon>
        <taxon>Spermatophyta</taxon>
        <taxon>Magnoliopsida</taxon>
        <taxon>eudicotyledons</taxon>
        <taxon>Gunneridae</taxon>
        <taxon>Pentapetalae</taxon>
        <taxon>rosids</taxon>
        <taxon>fabids</taxon>
        <taxon>Cucurbitales</taxon>
        <taxon>Cucurbitaceae</taxon>
        <taxon>Benincaseae</taxon>
        <taxon>Cucumis</taxon>
    </lineage>
</organism>
<evidence type="ECO:0000313" key="2">
    <source>
        <dbReference type="EMBL" id="TYK02035.1"/>
    </source>
</evidence>
<name>A0A5D3BS80_CUCMM</name>
<comment type="caution">
    <text evidence="2">The sequence shown here is derived from an EMBL/GenBank/DDBJ whole genome shotgun (WGS) entry which is preliminary data.</text>
</comment>
<gene>
    <name evidence="2" type="ORF">E5676_scaffold680G00170</name>
</gene>
<dbReference type="Proteomes" id="UP000321947">
    <property type="component" value="Unassembled WGS sequence"/>
</dbReference>
<evidence type="ECO:0000313" key="3">
    <source>
        <dbReference type="Proteomes" id="UP000321947"/>
    </source>
</evidence>
<proteinExistence type="predicted"/>
<dbReference type="InterPro" id="IPR001584">
    <property type="entry name" value="Integrase_cat-core"/>
</dbReference>
<dbReference type="SUPFAM" id="SSF53098">
    <property type="entry name" value="Ribonuclease H-like"/>
    <property type="match status" value="1"/>
</dbReference>
<evidence type="ECO:0000259" key="1">
    <source>
        <dbReference type="PROSITE" id="PS50994"/>
    </source>
</evidence>
<dbReference type="PANTHER" id="PTHR35046">
    <property type="entry name" value="ZINC KNUCKLE (CCHC-TYPE) FAMILY PROTEIN"/>
    <property type="match status" value="1"/>
</dbReference>
<reference evidence="2 3" key="1">
    <citation type="submission" date="2019-08" db="EMBL/GenBank/DDBJ databases">
        <title>Draft genome sequences of two oriental melons (Cucumis melo L. var makuwa).</title>
        <authorList>
            <person name="Kwon S.-Y."/>
        </authorList>
    </citation>
    <scope>NUCLEOTIDE SEQUENCE [LARGE SCALE GENOMIC DNA]</scope>
    <source>
        <strain evidence="3">cv. Chang Bougi</strain>
        <tissue evidence="2">Leaf</tissue>
    </source>
</reference>
<accession>A0A5D3BS80</accession>
<dbReference type="GO" id="GO:0015074">
    <property type="term" value="P:DNA integration"/>
    <property type="evidence" value="ECO:0007669"/>
    <property type="project" value="InterPro"/>
</dbReference>
<dbReference type="Gene3D" id="3.30.420.10">
    <property type="entry name" value="Ribonuclease H-like superfamily/Ribonuclease H"/>
    <property type="match status" value="1"/>
</dbReference>
<dbReference type="PROSITE" id="PS50994">
    <property type="entry name" value="INTEGRASE"/>
    <property type="match status" value="1"/>
</dbReference>